<protein>
    <submittedName>
        <fullName evidence="2">Uncharacterized protein</fullName>
    </submittedName>
</protein>
<comment type="caution">
    <text evidence="2">The sequence shown here is derived from an EMBL/GenBank/DDBJ whole genome shotgun (WGS) entry which is preliminary data.</text>
</comment>
<proteinExistence type="predicted"/>
<feature type="non-terminal residue" evidence="2">
    <location>
        <position position="1"/>
    </location>
</feature>
<evidence type="ECO:0000313" key="3">
    <source>
        <dbReference type="Proteomes" id="UP000324897"/>
    </source>
</evidence>
<organism evidence="2 3">
    <name type="scientific">Eragrostis curvula</name>
    <name type="common">weeping love grass</name>
    <dbReference type="NCBI Taxonomy" id="38414"/>
    <lineage>
        <taxon>Eukaryota</taxon>
        <taxon>Viridiplantae</taxon>
        <taxon>Streptophyta</taxon>
        <taxon>Embryophyta</taxon>
        <taxon>Tracheophyta</taxon>
        <taxon>Spermatophyta</taxon>
        <taxon>Magnoliopsida</taxon>
        <taxon>Liliopsida</taxon>
        <taxon>Poales</taxon>
        <taxon>Poaceae</taxon>
        <taxon>PACMAD clade</taxon>
        <taxon>Chloridoideae</taxon>
        <taxon>Eragrostideae</taxon>
        <taxon>Eragrostidinae</taxon>
        <taxon>Eragrostis</taxon>
    </lineage>
</organism>
<keyword evidence="3" id="KW-1185">Reference proteome</keyword>
<feature type="compositionally biased region" description="Polar residues" evidence="1">
    <location>
        <begin position="63"/>
        <end position="82"/>
    </location>
</feature>
<feature type="region of interest" description="Disordered" evidence="1">
    <location>
        <begin position="242"/>
        <end position="264"/>
    </location>
</feature>
<feature type="region of interest" description="Disordered" evidence="1">
    <location>
        <begin position="1"/>
        <end position="172"/>
    </location>
</feature>
<dbReference type="AlphaFoldDB" id="A0A5J9WDK7"/>
<dbReference type="EMBL" id="RWGY01000004">
    <property type="protein sequence ID" value="TVU46449.1"/>
    <property type="molecule type" value="Genomic_DNA"/>
</dbReference>
<sequence>MARDEADGKGVQRNMNSTNKPGEDVDAAIAKRRAQNNERQKRWRARQKATPGDPNSEDFLKNVLQSGNVNSDRARASSTTPFGKQGICGDDNHGTSQPSQLSVLTGNVEEARVANSTRRPLRDITNIEAAGGKENQAVNMHGNKGIKRQKKGIVGEGDHGTPQPSQLSGLTGNIKEARLVNSTKRPLHDITNIEAADNIDGHPRSGATIDVCASNIEGDEDENWLHRNDNWQPSTLILRRDGGNLDGGVGQSATPEELQKAKRREYNKHYRQRKKEELAFARQIQNG</sequence>
<dbReference type="Proteomes" id="UP000324897">
    <property type="component" value="Chromosome 5"/>
</dbReference>
<feature type="compositionally biased region" description="Polar residues" evidence="1">
    <location>
        <begin position="162"/>
        <end position="171"/>
    </location>
</feature>
<feature type="compositionally biased region" description="Basic and acidic residues" evidence="1">
    <location>
        <begin position="1"/>
        <end position="10"/>
    </location>
</feature>
<evidence type="ECO:0000313" key="2">
    <source>
        <dbReference type="EMBL" id="TVU46449.1"/>
    </source>
</evidence>
<accession>A0A5J9WDK7</accession>
<gene>
    <name evidence="2" type="ORF">EJB05_05989</name>
</gene>
<evidence type="ECO:0000256" key="1">
    <source>
        <dbReference type="SAM" id="MobiDB-lite"/>
    </source>
</evidence>
<reference evidence="2 3" key="1">
    <citation type="journal article" date="2019" name="Sci. Rep.">
        <title>A high-quality genome of Eragrostis curvula grass provides insights into Poaceae evolution and supports new strategies to enhance forage quality.</title>
        <authorList>
            <person name="Carballo J."/>
            <person name="Santos B.A.C.M."/>
            <person name="Zappacosta D."/>
            <person name="Garbus I."/>
            <person name="Selva J.P."/>
            <person name="Gallo C.A."/>
            <person name="Diaz A."/>
            <person name="Albertini E."/>
            <person name="Caccamo M."/>
            <person name="Echenique V."/>
        </authorList>
    </citation>
    <scope>NUCLEOTIDE SEQUENCE [LARGE SCALE GENOMIC DNA]</scope>
    <source>
        <strain evidence="3">cv. Victoria</strain>
        <tissue evidence="2">Leaf</tissue>
    </source>
</reference>
<name>A0A5J9WDK7_9POAL</name>
<dbReference type="Gramene" id="TVU46449">
    <property type="protein sequence ID" value="TVU46449"/>
    <property type="gene ID" value="EJB05_05989"/>
</dbReference>
<feature type="compositionally biased region" description="Polar residues" evidence="1">
    <location>
        <begin position="94"/>
        <end position="105"/>
    </location>
</feature>